<comment type="similarity">
    <text evidence="1">Belongs to the IF-3 family.</text>
</comment>
<dbReference type="OrthoDB" id="21573at2759"/>
<evidence type="ECO:0000313" key="5">
    <source>
        <dbReference type="EMBL" id="GAX84616.1"/>
    </source>
</evidence>
<dbReference type="GO" id="GO:0032790">
    <property type="term" value="P:ribosome disassembly"/>
    <property type="evidence" value="ECO:0007669"/>
    <property type="project" value="TreeGrafter"/>
</dbReference>
<feature type="region of interest" description="Disordered" evidence="4">
    <location>
        <begin position="1"/>
        <end position="42"/>
    </location>
</feature>
<organism evidence="5 6">
    <name type="scientific">Chlamydomonas eustigma</name>
    <dbReference type="NCBI Taxonomy" id="1157962"/>
    <lineage>
        <taxon>Eukaryota</taxon>
        <taxon>Viridiplantae</taxon>
        <taxon>Chlorophyta</taxon>
        <taxon>core chlorophytes</taxon>
        <taxon>Chlorophyceae</taxon>
        <taxon>CS clade</taxon>
        <taxon>Chlamydomonadales</taxon>
        <taxon>Chlamydomonadaceae</taxon>
        <taxon>Chlamydomonas</taxon>
    </lineage>
</organism>
<dbReference type="Gene3D" id="3.30.110.10">
    <property type="entry name" value="Translation initiation factor 3 (IF-3), C-terminal domain"/>
    <property type="match status" value="1"/>
</dbReference>
<keyword evidence="2" id="KW-0396">Initiation factor</keyword>
<dbReference type="PANTHER" id="PTHR10938:SF0">
    <property type="entry name" value="TRANSLATION INITIATION FACTOR IF-3, MITOCHONDRIAL"/>
    <property type="match status" value="1"/>
</dbReference>
<evidence type="ECO:0000256" key="4">
    <source>
        <dbReference type="SAM" id="MobiDB-lite"/>
    </source>
</evidence>
<dbReference type="SUPFAM" id="SSF55200">
    <property type="entry name" value="Translation initiation factor IF3, C-terminal domain"/>
    <property type="match status" value="1"/>
</dbReference>
<dbReference type="EMBL" id="BEGY01000130">
    <property type="protein sequence ID" value="GAX84616.1"/>
    <property type="molecule type" value="Genomic_DNA"/>
</dbReference>
<feature type="compositionally biased region" description="Low complexity" evidence="4">
    <location>
        <begin position="1"/>
        <end position="27"/>
    </location>
</feature>
<dbReference type="GO" id="GO:0043022">
    <property type="term" value="F:ribosome binding"/>
    <property type="evidence" value="ECO:0007669"/>
    <property type="project" value="TreeGrafter"/>
</dbReference>
<dbReference type="InterPro" id="IPR036788">
    <property type="entry name" value="T_IF-3_C_sf"/>
</dbReference>
<sequence length="266" mass="28157">MSSSLESSSSQESTQSTSRNASHISSSSPPPTSEAGGGHLKALSDKPSTYLVGANITAKDLVVIQRGQAPQRLSREQALNAAAALGTDLVQLPCRTVPPVALIASHSAVCNNPENVIERLKLKPKPHRSKEVHLKCRTTSHDLDTKLDGLERMLDKGCSVSVMIEFKPGKEDAEASVKVQEILKKLRDRGVPEGQVGKVNAHSSRVLGFVVEPSVGTSKKTDSVAAGDEDVNSIFNASAYTDAALKVLMNLVKGGASGSRRSLRKG</sequence>
<protein>
    <recommendedName>
        <fullName evidence="7">Translation initiation factor 3 N-terminal domain-containing protein</fullName>
    </recommendedName>
</protein>
<dbReference type="AlphaFoldDB" id="A0A250XNL9"/>
<accession>A0A250XNL9</accession>
<dbReference type="PANTHER" id="PTHR10938">
    <property type="entry name" value="TRANSLATION INITIATION FACTOR IF-3"/>
    <property type="match status" value="1"/>
</dbReference>
<name>A0A250XNL9_9CHLO</name>
<comment type="caution">
    <text evidence="5">The sequence shown here is derived from an EMBL/GenBank/DDBJ whole genome shotgun (WGS) entry which is preliminary data.</text>
</comment>
<gene>
    <name evidence="5" type="ORF">CEUSTIGMA_g12037.t1</name>
</gene>
<evidence type="ECO:0000256" key="3">
    <source>
        <dbReference type="ARBA" id="ARBA00022917"/>
    </source>
</evidence>
<evidence type="ECO:0008006" key="7">
    <source>
        <dbReference type="Google" id="ProtNLM"/>
    </source>
</evidence>
<evidence type="ECO:0000256" key="1">
    <source>
        <dbReference type="ARBA" id="ARBA00005439"/>
    </source>
</evidence>
<keyword evidence="6" id="KW-1185">Reference proteome</keyword>
<dbReference type="GO" id="GO:0003743">
    <property type="term" value="F:translation initiation factor activity"/>
    <property type="evidence" value="ECO:0007669"/>
    <property type="project" value="UniProtKB-KW"/>
</dbReference>
<dbReference type="InterPro" id="IPR001288">
    <property type="entry name" value="Translation_initiation_fac_3"/>
</dbReference>
<evidence type="ECO:0000313" key="6">
    <source>
        <dbReference type="Proteomes" id="UP000232323"/>
    </source>
</evidence>
<proteinExistence type="inferred from homology"/>
<dbReference type="Proteomes" id="UP000232323">
    <property type="component" value="Unassembled WGS sequence"/>
</dbReference>
<reference evidence="5 6" key="1">
    <citation type="submission" date="2017-08" db="EMBL/GenBank/DDBJ databases">
        <title>Acidophilic green algal genome provides insights into adaptation to an acidic environment.</title>
        <authorList>
            <person name="Hirooka S."/>
            <person name="Hirose Y."/>
            <person name="Kanesaki Y."/>
            <person name="Higuchi S."/>
            <person name="Fujiwara T."/>
            <person name="Onuma R."/>
            <person name="Era A."/>
            <person name="Ohbayashi R."/>
            <person name="Uzuka A."/>
            <person name="Nozaki H."/>
            <person name="Yoshikawa H."/>
            <person name="Miyagishima S.Y."/>
        </authorList>
    </citation>
    <scope>NUCLEOTIDE SEQUENCE [LARGE SCALE GENOMIC DNA]</scope>
    <source>
        <strain evidence="5 6">NIES-2499</strain>
    </source>
</reference>
<evidence type="ECO:0000256" key="2">
    <source>
        <dbReference type="ARBA" id="ARBA00022540"/>
    </source>
</evidence>
<keyword evidence="3" id="KW-0648">Protein biosynthesis</keyword>